<proteinExistence type="inferred from homology"/>
<dbReference type="InterPro" id="IPR029061">
    <property type="entry name" value="THDP-binding"/>
</dbReference>
<keyword evidence="3" id="KW-0786">Thiamine pyrophosphate</keyword>
<organism evidence="5 6">
    <name type="scientific">Paracoccus aerius</name>
    <dbReference type="NCBI Taxonomy" id="1915382"/>
    <lineage>
        <taxon>Bacteria</taxon>
        <taxon>Pseudomonadati</taxon>
        <taxon>Pseudomonadota</taxon>
        <taxon>Alphaproteobacteria</taxon>
        <taxon>Rhodobacterales</taxon>
        <taxon>Paracoccaceae</taxon>
        <taxon>Paracoccus</taxon>
    </lineage>
</organism>
<dbReference type="PANTHER" id="PTHR47514:SF1">
    <property type="entry name" value="TRANSKETOLASE N-TERMINAL SECTION-RELATED"/>
    <property type="match status" value="1"/>
</dbReference>
<evidence type="ECO:0000256" key="1">
    <source>
        <dbReference type="ARBA" id="ARBA00001964"/>
    </source>
</evidence>
<keyword evidence="6" id="KW-1185">Reference proteome</keyword>
<evidence type="ECO:0000256" key="2">
    <source>
        <dbReference type="ARBA" id="ARBA00007131"/>
    </source>
</evidence>
<comment type="similarity">
    <text evidence="2">Belongs to the transketolase family.</text>
</comment>
<dbReference type="InterPro" id="IPR005474">
    <property type="entry name" value="Transketolase_N"/>
</dbReference>
<evidence type="ECO:0000313" key="5">
    <source>
        <dbReference type="EMBL" id="MBL3675763.1"/>
    </source>
</evidence>
<name>A0ABS1SAQ0_9RHOB</name>
<feature type="domain" description="Transketolase N-terminal" evidence="4">
    <location>
        <begin position="7"/>
        <end position="233"/>
    </location>
</feature>
<dbReference type="PANTHER" id="PTHR47514">
    <property type="entry name" value="TRANSKETOLASE N-TERMINAL SECTION-RELATED"/>
    <property type="match status" value="1"/>
</dbReference>
<dbReference type="Proteomes" id="UP000644749">
    <property type="component" value="Unassembled WGS sequence"/>
</dbReference>
<evidence type="ECO:0000256" key="3">
    <source>
        <dbReference type="ARBA" id="ARBA00023052"/>
    </source>
</evidence>
<dbReference type="EMBL" id="JAESHT010000047">
    <property type="protein sequence ID" value="MBL3675763.1"/>
    <property type="molecule type" value="Genomic_DNA"/>
</dbReference>
<accession>A0ABS1SAQ0</accession>
<dbReference type="CDD" id="cd02012">
    <property type="entry name" value="TPP_TK"/>
    <property type="match status" value="1"/>
</dbReference>
<dbReference type="Pfam" id="PF00456">
    <property type="entry name" value="Transketolase_N"/>
    <property type="match status" value="1"/>
</dbReference>
<reference evidence="5 6" key="1">
    <citation type="submission" date="2021-01" db="EMBL/GenBank/DDBJ databases">
        <title>011410 draft genome.</title>
        <authorList>
            <person name="Lang L."/>
        </authorList>
    </citation>
    <scope>NUCLEOTIDE SEQUENCE [LARGE SCALE GENOMIC DNA]</scope>
    <source>
        <strain evidence="5 6">KCTC 42845</strain>
    </source>
</reference>
<evidence type="ECO:0000259" key="4">
    <source>
        <dbReference type="Pfam" id="PF00456"/>
    </source>
</evidence>
<comment type="cofactor">
    <cofactor evidence="1">
        <name>thiamine diphosphate</name>
        <dbReference type="ChEBI" id="CHEBI:58937"/>
    </cofactor>
</comment>
<sequence>MIAPRGQGYVAQGLGAADIFATLYFDELRLDPSRPDWEERDRCILSTAHNSAVFLATLAERGFFPTSRLAEYTTDGSALEINVSERMGPVVEATCGSLGQGLSVAVGMALSARRKDQDHRIYVILGDGELQEGQVWEAAMAAGSYGLSNICLIIDLNWMQVEGDTDLILKMRPIAEKWDAFGWNVEFADGNDIDQLRAALDRSRSVTNKPSVIIAETLVGKGIEFLEGKKSHNMKLPPELAARALEALEISR</sequence>
<dbReference type="SUPFAM" id="SSF52518">
    <property type="entry name" value="Thiamin diphosphate-binding fold (THDP-binding)"/>
    <property type="match status" value="1"/>
</dbReference>
<dbReference type="Gene3D" id="3.40.50.970">
    <property type="match status" value="1"/>
</dbReference>
<evidence type="ECO:0000313" key="6">
    <source>
        <dbReference type="Proteomes" id="UP000644749"/>
    </source>
</evidence>
<protein>
    <submittedName>
        <fullName evidence="5">Transketolase</fullName>
    </submittedName>
</protein>
<gene>
    <name evidence="5" type="ORF">JL111_20095</name>
</gene>
<comment type="caution">
    <text evidence="5">The sequence shown here is derived from an EMBL/GenBank/DDBJ whole genome shotgun (WGS) entry which is preliminary data.</text>
</comment>